<keyword evidence="2" id="KW-1185">Reference proteome</keyword>
<dbReference type="Proteomes" id="UP000024635">
    <property type="component" value="Unassembled WGS sequence"/>
</dbReference>
<evidence type="ECO:0000313" key="1">
    <source>
        <dbReference type="EMBL" id="EYB94286.1"/>
    </source>
</evidence>
<sequence length="76" mass="8307">MQDFAGSLPGLADGDHGGRCAVNPEHCIAETAEQNLRSTLDLQRSGTTNRDRFCRTESAALITEPSGLLFERVFVR</sequence>
<protein>
    <submittedName>
        <fullName evidence="1">Uncharacterized protein</fullName>
    </submittedName>
</protein>
<gene>
    <name evidence="1" type="primary">Acey_s0173.g401</name>
    <name evidence="1" type="ORF">Y032_0173g401</name>
</gene>
<accession>A0A016SV69</accession>
<name>A0A016SV69_9BILA</name>
<reference evidence="2" key="1">
    <citation type="journal article" date="2015" name="Nat. Genet.">
        <title>The genome and transcriptome of the zoonotic hookworm Ancylostoma ceylanicum identify infection-specific gene families.</title>
        <authorList>
            <person name="Schwarz E.M."/>
            <person name="Hu Y."/>
            <person name="Antoshechkin I."/>
            <person name="Miller M.M."/>
            <person name="Sternberg P.W."/>
            <person name="Aroian R.V."/>
        </authorList>
    </citation>
    <scope>NUCLEOTIDE SEQUENCE</scope>
    <source>
        <strain evidence="2">HY135</strain>
    </source>
</reference>
<dbReference type="AlphaFoldDB" id="A0A016SV69"/>
<evidence type="ECO:0000313" key="2">
    <source>
        <dbReference type="Proteomes" id="UP000024635"/>
    </source>
</evidence>
<dbReference type="EMBL" id="JARK01001509">
    <property type="protein sequence ID" value="EYB94286.1"/>
    <property type="molecule type" value="Genomic_DNA"/>
</dbReference>
<comment type="caution">
    <text evidence="1">The sequence shown here is derived from an EMBL/GenBank/DDBJ whole genome shotgun (WGS) entry which is preliminary data.</text>
</comment>
<organism evidence="1 2">
    <name type="scientific">Ancylostoma ceylanicum</name>
    <dbReference type="NCBI Taxonomy" id="53326"/>
    <lineage>
        <taxon>Eukaryota</taxon>
        <taxon>Metazoa</taxon>
        <taxon>Ecdysozoa</taxon>
        <taxon>Nematoda</taxon>
        <taxon>Chromadorea</taxon>
        <taxon>Rhabditida</taxon>
        <taxon>Rhabditina</taxon>
        <taxon>Rhabditomorpha</taxon>
        <taxon>Strongyloidea</taxon>
        <taxon>Ancylostomatidae</taxon>
        <taxon>Ancylostomatinae</taxon>
        <taxon>Ancylostoma</taxon>
    </lineage>
</organism>
<proteinExistence type="predicted"/>